<reference evidence="2" key="1">
    <citation type="submission" date="2015-09" db="EMBL/GenBank/DDBJ databases">
        <title>Cronobacter genome sequencing and assembly.</title>
        <authorList>
            <person name="Descombes P."/>
            <person name="Baert L."/>
            <person name="Ngom-Bru C."/>
            <person name="Barretto C."/>
        </authorList>
    </citation>
    <scope>NUCLEOTIDE SEQUENCE [LARGE SCALE GENOMIC DNA]</scope>
    <source>
        <strain evidence="2">LMG 26250</strain>
    </source>
</reference>
<keyword evidence="2" id="KW-1185">Reference proteome</keyword>
<sequence length="74" mass="8135">MLAAEFSGRNPGFGLAEDMDTLFVGKSLLHRDALRLLMKTLLTSQCLHQQRAGLGGNVIEPALHDPSMLYLTRP</sequence>
<proteinExistence type="predicted"/>
<organism evidence="1 2">
    <name type="scientific">Cronobacter condimenti 1330</name>
    <dbReference type="NCBI Taxonomy" id="1073999"/>
    <lineage>
        <taxon>Bacteria</taxon>
        <taxon>Pseudomonadati</taxon>
        <taxon>Pseudomonadota</taxon>
        <taxon>Gammaproteobacteria</taxon>
        <taxon>Enterobacterales</taxon>
        <taxon>Enterobacteriaceae</taxon>
        <taxon>Cronobacter</taxon>
    </lineage>
</organism>
<gene>
    <name evidence="1" type="ORF">AFK62_10985</name>
</gene>
<dbReference type="EMBL" id="CP012264">
    <property type="protein sequence ID" value="ALB62995.1"/>
    <property type="molecule type" value="Genomic_DNA"/>
</dbReference>
<dbReference type="Proteomes" id="UP000067320">
    <property type="component" value="Chromosome"/>
</dbReference>
<evidence type="ECO:0000313" key="1">
    <source>
        <dbReference type="EMBL" id="ALB62995.1"/>
    </source>
</evidence>
<name>A0ABM5VCS3_9ENTR</name>
<reference evidence="1 2" key="2">
    <citation type="journal article" date="2016" name="Genome Announc.">
        <title>Fully Closed Genome Sequences of Five Type Strains of the Genus Cronobacter and One Cronobacter sakazakii Strain.</title>
        <authorList>
            <person name="Moine D."/>
            <person name="Kassam M."/>
            <person name="Baert L."/>
            <person name="Tang Y."/>
            <person name="Barretto C."/>
            <person name="Ngom Bru C."/>
            <person name="Klijn A."/>
            <person name="Descombes P."/>
        </authorList>
    </citation>
    <scope>NUCLEOTIDE SEQUENCE [LARGE SCALE GENOMIC DNA]</scope>
    <source>
        <strain evidence="1 2">LMG 26250</strain>
    </source>
</reference>
<protein>
    <submittedName>
        <fullName evidence="1">Uncharacterized protein</fullName>
    </submittedName>
</protein>
<evidence type="ECO:0000313" key="2">
    <source>
        <dbReference type="Proteomes" id="UP000067320"/>
    </source>
</evidence>
<accession>A0ABM5VCS3</accession>